<comment type="caution">
    <text evidence="1">The sequence shown here is derived from an EMBL/GenBank/DDBJ whole genome shotgun (WGS) entry which is preliminary data.</text>
</comment>
<protein>
    <submittedName>
        <fullName evidence="1">Uncharacterized protein</fullName>
    </submittedName>
</protein>
<evidence type="ECO:0000313" key="2">
    <source>
        <dbReference type="Proteomes" id="UP000796880"/>
    </source>
</evidence>
<proteinExistence type="predicted"/>
<keyword evidence="2" id="KW-1185">Reference proteome</keyword>
<gene>
    <name evidence="1" type="ORF">FNV43_RR11149</name>
</gene>
<dbReference type="Proteomes" id="UP000796880">
    <property type="component" value="Unassembled WGS sequence"/>
</dbReference>
<evidence type="ECO:0000313" key="1">
    <source>
        <dbReference type="EMBL" id="KAF3445972.1"/>
    </source>
</evidence>
<name>A0A8K0MHG4_9ROSA</name>
<dbReference type="AlphaFoldDB" id="A0A8K0MHG4"/>
<reference evidence="1" key="1">
    <citation type="submission" date="2020-03" db="EMBL/GenBank/DDBJ databases">
        <title>A high-quality chromosome-level genome assembly of a woody plant with both climbing and erect habits, Rhamnella rubrinervis.</title>
        <authorList>
            <person name="Lu Z."/>
            <person name="Yang Y."/>
            <person name="Zhu X."/>
            <person name="Sun Y."/>
        </authorList>
    </citation>
    <scope>NUCLEOTIDE SEQUENCE</scope>
    <source>
        <strain evidence="1">BYM</strain>
        <tissue evidence="1">Leaf</tissue>
    </source>
</reference>
<dbReference type="EMBL" id="VOIH02000005">
    <property type="protein sequence ID" value="KAF3445972.1"/>
    <property type="molecule type" value="Genomic_DNA"/>
</dbReference>
<sequence>MDQNLSTCRGCRRGARRNQLAEVEKELDLRMLLVGGGLRTLLRWEIRVSKGVVGYSKHDGSELQIAGGHEKKATFWLVLQSYGDENSCCKGVRLMLESTAWFSLAFQ</sequence>
<accession>A0A8K0MHG4</accession>
<organism evidence="1 2">
    <name type="scientific">Rhamnella rubrinervis</name>
    <dbReference type="NCBI Taxonomy" id="2594499"/>
    <lineage>
        <taxon>Eukaryota</taxon>
        <taxon>Viridiplantae</taxon>
        <taxon>Streptophyta</taxon>
        <taxon>Embryophyta</taxon>
        <taxon>Tracheophyta</taxon>
        <taxon>Spermatophyta</taxon>
        <taxon>Magnoliopsida</taxon>
        <taxon>eudicotyledons</taxon>
        <taxon>Gunneridae</taxon>
        <taxon>Pentapetalae</taxon>
        <taxon>rosids</taxon>
        <taxon>fabids</taxon>
        <taxon>Rosales</taxon>
        <taxon>Rhamnaceae</taxon>
        <taxon>rhamnoid group</taxon>
        <taxon>Rhamneae</taxon>
        <taxon>Rhamnella</taxon>
    </lineage>
</organism>